<evidence type="ECO:0000313" key="2">
    <source>
        <dbReference type="EMBL" id="GAB49486.1"/>
    </source>
</evidence>
<sequence>MTSGPERRPGSPLAPVPEGRGTGAALVDEVTGLPHERGAGAVLLEAAPHPASAEQTVGHDPDVPHLGADTVGAPHEVALGDDATADARADREEDEVLDVTGGAVDELAPRRRVRVVLEDDRQPDEIGESCTERFVTPGDVRGEQHPFAGTVEEPGDRDADGGHVVAVDEFPREVRRRSDDPLGVLRRGLPPGTGEDLPARRDEGAEDLRPADVEADGGARRPTLGGGGAGLTCRHGFSRWSSERSSSQWSSWSPRVWWVGRSS</sequence>
<comment type="caution">
    <text evidence="2">The sequence shown here is derived from an EMBL/GenBank/DDBJ whole genome shotgun (WGS) entry which is preliminary data.</text>
</comment>
<protein>
    <submittedName>
        <fullName evidence="2">Uncharacterized protein</fullName>
    </submittedName>
</protein>
<proteinExistence type="predicted"/>
<dbReference type="Proteomes" id="UP000004367">
    <property type="component" value="Unassembled WGS sequence"/>
</dbReference>
<feature type="region of interest" description="Disordered" evidence="1">
    <location>
        <begin position="1"/>
        <end position="71"/>
    </location>
</feature>
<accession>H5UUS8</accession>
<organism evidence="2 3">
    <name type="scientific">Mobilicoccus pelagius NBRC 104925</name>
    <dbReference type="NCBI Taxonomy" id="1089455"/>
    <lineage>
        <taxon>Bacteria</taxon>
        <taxon>Bacillati</taxon>
        <taxon>Actinomycetota</taxon>
        <taxon>Actinomycetes</taxon>
        <taxon>Micrococcales</taxon>
        <taxon>Dermatophilaceae</taxon>
        <taxon>Mobilicoccus</taxon>
    </lineage>
</organism>
<keyword evidence="3" id="KW-1185">Reference proteome</keyword>
<reference evidence="2 3" key="1">
    <citation type="submission" date="2012-02" db="EMBL/GenBank/DDBJ databases">
        <title>Whole genome shotgun sequence of Mobilicoccus pelagius NBRC 104925.</title>
        <authorList>
            <person name="Yoshida Y."/>
            <person name="Hosoyama A."/>
            <person name="Tsuchikane K."/>
            <person name="Katsumata H."/>
            <person name="Yamazaki S."/>
            <person name="Fujita N."/>
        </authorList>
    </citation>
    <scope>NUCLEOTIDE SEQUENCE [LARGE SCALE GENOMIC DNA]</scope>
    <source>
        <strain evidence="2 3">NBRC 104925</strain>
    </source>
</reference>
<evidence type="ECO:0000313" key="3">
    <source>
        <dbReference type="Proteomes" id="UP000004367"/>
    </source>
</evidence>
<feature type="region of interest" description="Disordered" evidence="1">
    <location>
        <begin position="123"/>
        <end position="230"/>
    </location>
</feature>
<dbReference type="STRING" id="1089455.MOPEL_130_00930"/>
<dbReference type="EMBL" id="BAFE01000089">
    <property type="protein sequence ID" value="GAB49486.1"/>
    <property type="molecule type" value="Genomic_DNA"/>
</dbReference>
<feature type="compositionally biased region" description="Basic and acidic residues" evidence="1">
    <location>
        <begin position="169"/>
        <end position="180"/>
    </location>
</feature>
<evidence type="ECO:0000256" key="1">
    <source>
        <dbReference type="SAM" id="MobiDB-lite"/>
    </source>
</evidence>
<feature type="compositionally biased region" description="Basic and acidic residues" evidence="1">
    <location>
        <begin position="197"/>
        <end position="212"/>
    </location>
</feature>
<name>H5UUS8_9MICO</name>
<dbReference type="AlphaFoldDB" id="H5UUS8"/>
<gene>
    <name evidence="2" type="ORF">MOPEL_130_00930</name>
</gene>